<evidence type="ECO:0000256" key="1">
    <source>
        <dbReference type="SAM" id="Phobius"/>
    </source>
</evidence>
<keyword evidence="1" id="KW-0812">Transmembrane</keyword>
<evidence type="ECO:0000313" key="2">
    <source>
        <dbReference type="EMBL" id="KAK3052330.1"/>
    </source>
</evidence>
<name>A0AAJ0DKW2_9PEZI</name>
<gene>
    <name evidence="2" type="ORF">LTR09_006540</name>
</gene>
<organism evidence="2 3">
    <name type="scientific">Extremus antarcticus</name>
    <dbReference type="NCBI Taxonomy" id="702011"/>
    <lineage>
        <taxon>Eukaryota</taxon>
        <taxon>Fungi</taxon>
        <taxon>Dikarya</taxon>
        <taxon>Ascomycota</taxon>
        <taxon>Pezizomycotina</taxon>
        <taxon>Dothideomycetes</taxon>
        <taxon>Dothideomycetidae</taxon>
        <taxon>Mycosphaerellales</taxon>
        <taxon>Extremaceae</taxon>
        <taxon>Extremus</taxon>
    </lineage>
</organism>
<dbReference type="Pfam" id="PF17784">
    <property type="entry name" value="Sulfotransfer_4"/>
    <property type="match status" value="1"/>
</dbReference>
<keyword evidence="1" id="KW-1133">Transmembrane helix</keyword>
<dbReference type="PANTHER" id="PTHR36978:SF8">
    <property type="entry name" value="NAD DEPENDENT EPIMERASE_DEHYDRATASE"/>
    <property type="match status" value="1"/>
</dbReference>
<dbReference type="Gene3D" id="3.40.50.300">
    <property type="entry name" value="P-loop containing nucleotide triphosphate hydrolases"/>
    <property type="match status" value="1"/>
</dbReference>
<reference evidence="2" key="1">
    <citation type="submission" date="2023-04" db="EMBL/GenBank/DDBJ databases">
        <title>Black Yeasts Isolated from many extreme environments.</title>
        <authorList>
            <person name="Coleine C."/>
            <person name="Stajich J.E."/>
            <person name="Selbmann L."/>
        </authorList>
    </citation>
    <scope>NUCLEOTIDE SEQUENCE</scope>
    <source>
        <strain evidence="2">CCFEE 5312</strain>
    </source>
</reference>
<dbReference type="PANTHER" id="PTHR36978">
    <property type="entry name" value="P-LOOP CONTAINING NUCLEOTIDE TRIPHOSPHATE HYDROLASE"/>
    <property type="match status" value="1"/>
</dbReference>
<dbReference type="SUPFAM" id="SSF52540">
    <property type="entry name" value="P-loop containing nucleoside triphosphate hydrolases"/>
    <property type="match status" value="1"/>
</dbReference>
<dbReference type="Proteomes" id="UP001271007">
    <property type="component" value="Unassembled WGS sequence"/>
</dbReference>
<accession>A0AAJ0DKW2</accession>
<comment type="caution">
    <text evidence="2">The sequence shown here is derived from an EMBL/GenBank/DDBJ whole genome shotgun (WGS) entry which is preliminary data.</text>
</comment>
<evidence type="ECO:0008006" key="4">
    <source>
        <dbReference type="Google" id="ProtNLM"/>
    </source>
</evidence>
<dbReference type="AlphaFoldDB" id="A0AAJ0DKW2"/>
<dbReference type="InterPro" id="IPR027417">
    <property type="entry name" value="P-loop_NTPase"/>
</dbReference>
<feature type="transmembrane region" description="Helical" evidence="1">
    <location>
        <begin position="231"/>
        <end position="250"/>
    </location>
</feature>
<protein>
    <recommendedName>
        <fullName evidence="4">Sulfotransferase</fullName>
    </recommendedName>
</protein>
<evidence type="ECO:0000313" key="3">
    <source>
        <dbReference type="Proteomes" id="UP001271007"/>
    </source>
</evidence>
<keyword evidence="1" id="KW-0472">Membrane</keyword>
<proteinExistence type="predicted"/>
<dbReference type="InterPro" id="IPR040632">
    <property type="entry name" value="Sulfotransfer_4"/>
</dbReference>
<dbReference type="EMBL" id="JAWDJX010000021">
    <property type="protein sequence ID" value="KAK3052330.1"/>
    <property type="molecule type" value="Genomic_DNA"/>
</dbReference>
<sequence>MQVLALGLSRSGTDSLRTALETLGYDHVYHGFDVGGGSAPLRKAWTMLARRKWGAWKDSRFIAVEDFDRLLGHCEAATDQPCACFPLELIEAYPEARVILNYRDPDPWILSIEASFGTYFATWEFRYLSYFEPGLYWLKQVFMFYDRGYYQGSMIRNGRRIQQEHYAKIRGSVAKERLLEWKVQDGWVPLCEFLEKPVPEVEFPSGNTPEQTRARAANIKIDETKRAYGKMAVLCIIVFVLGIAVLTLPLH</sequence>
<keyword evidence="3" id="KW-1185">Reference proteome</keyword>